<dbReference type="InterPro" id="IPR016155">
    <property type="entry name" value="Mopterin_synth/thiamin_S_b"/>
</dbReference>
<dbReference type="STRING" id="1300344.I598_1542"/>
<dbReference type="KEGG" id="ido:I598_1542"/>
<keyword evidence="2" id="KW-1185">Reference proteome</keyword>
<gene>
    <name evidence="1" type="ORF">I598_1542</name>
</gene>
<reference evidence="1 2" key="1">
    <citation type="submission" date="2016-01" db="EMBL/GenBank/DDBJ databases">
        <title>Complete genome sequence of a soil Actinobacterium, Isoptericola dokdonensis DS-3.</title>
        <authorList>
            <person name="Kwon S.-K."/>
            <person name="Kim J.F."/>
        </authorList>
    </citation>
    <scope>NUCLEOTIDE SEQUENCE [LARGE SCALE GENOMIC DNA]</scope>
    <source>
        <strain evidence="1 2">DS-3</strain>
    </source>
</reference>
<dbReference type="Proteomes" id="UP000076794">
    <property type="component" value="Chromosome"/>
</dbReference>
<dbReference type="InterPro" id="IPR003749">
    <property type="entry name" value="ThiS/MoaD-like"/>
</dbReference>
<dbReference type="PATRIC" id="fig|1300344.3.peg.1549"/>
<dbReference type="InterPro" id="IPR012675">
    <property type="entry name" value="Beta-grasp_dom_sf"/>
</dbReference>
<accession>A0A161I1G3</accession>
<dbReference type="AlphaFoldDB" id="A0A161I1G3"/>
<name>A0A161I1G3_9MICO</name>
<dbReference type="InterPro" id="IPR010035">
    <property type="entry name" value="Thi_S"/>
</dbReference>
<dbReference type="Gene3D" id="3.10.20.30">
    <property type="match status" value="1"/>
</dbReference>
<dbReference type="EMBL" id="CP014209">
    <property type="protein sequence ID" value="ANC31095.1"/>
    <property type="molecule type" value="Genomic_DNA"/>
</dbReference>
<evidence type="ECO:0000313" key="2">
    <source>
        <dbReference type="Proteomes" id="UP000076794"/>
    </source>
</evidence>
<dbReference type="SUPFAM" id="SSF54285">
    <property type="entry name" value="MoaD/ThiS"/>
    <property type="match status" value="1"/>
</dbReference>
<organism evidence="1 2">
    <name type="scientific">Isoptericola dokdonensis DS-3</name>
    <dbReference type="NCBI Taxonomy" id="1300344"/>
    <lineage>
        <taxon>Bacteria</taxon>
        <taxon>Bacillati</taxon>
        <taxon>Actinomycetota</taxon>
        <taxon>Actinomycetes</taxon>
        <taxon>Micrococcales</taxon>
        <taxon>Promicromonosporaceae</taxon>
        <taxon>Isoptericola</taxon>
    </lineage>
</organism>
<dbReference type="Pfam" id="PF02597">
    <property type="entry name" value="ThiS"/>
    <property type="match status" value="1"/>
</dbReference>
<protein>
    <submittedName>
        <fullName evidence="1">Sulfur carrier protein ThiS</fullName>
    </submittedName>
</protein>
<evidence type="ECO:0000313" key="1">
    <source>
        <dbReference type="EMBL" id="ANC31095.1"/>
    </source>
</evidence>
<dbReference type="OrthoDB" id="163636at2"/>
<dbReference type="NCBIfam" id="TIGR01683">
    <property type="entry name" value="thiS"/>
    <property type="match status" value="1"/>
</dbReference>
<proteinExistence type="predicted"/>
<sequence length="78" mass="7747">MTAPPTALVNGAPYDLGAGGAVPVADVVAHLLPGHVVDGAPRGVAVAIDDVVVPRGVWDRTSVRAGDRVEIVTAVQGG</sequence>
<dbReference type="RefSeq" id="WP_068202454.1">
    <property type="nucleotide sequence ID" value="NZ_CP014209.1"/>
</dbReference>